<dbReference type="InterPro" id="IPR005794">
    <property type="entry name" value="Fmt"/>
</dbReference>
<evidence type="ECO:0000256" key="5">
    <source>
        <dbReference type="HAMAP-Rule" id="MF_00182"/>
    </source>
</evidence>
<evidence type="ECO:0000256" key="1">
    <source>
        <dbReference type="ARBA" id="ARBA00010699"/>
    </source>
</evidence>
<comment type="function">
    <text evidence="5">Attaches a formyl group to the free amino group of methionyl-tRNA(fMet). The formyl group appears to play a dual role in the initiator identity of N-formylmethionyl-tRNA by promoting its recognition by IF2 and preventing the misappropriation of this tRNA by the elongation apparatus.</text>
</comment>
<comment type="catalytic activity">
    <reaction evidence="5">
        <text>L-methionyl-tRNA(fMet) + (6R)-10-formyltetrahydrofolate = N-formyl-L-methionyl-tRNA(fMet) + (6S)-5,6,7,8-tetrahydrofolate + H(+)</text>
        <dbReference type="Rhea" id="RHEA:24380"/>
        <dbReference type="Rhea" id="RHEA-COMP:9952"/>
        <dbReference type="Rhea" id="RHEA-COMP:9953"/>
        <dbReference type="ChEBI" id="CHEBI:15378"/>
        <dbReference type="ChEBI" id="CHEBI:57453"/>
        <dbReference type="ChEBI" id="CHEBI:78530"/>
        <dbReference type="ChEBI" id="CHEBI:78844"/>
        <dbReference type="ChEBI" id="CHEBI:195366"/>
        <dbReference type="EC" id="2.1.2.9"/>
    </reaction>
</comment>
<evidence type="ECO:0000259" key="6">
    <source>
        <dbReference type="Pfam" id="PF00551"/>
    </source>
</evidence>
<feature type="binding site" evidence="5">
    <location>
        <begin position="113"/>
        <end position="116"/>
    </location>
    <ligand>
        <name>(6S)-5,6,7,8-tetrahydrofolate</name>
        <dbReference type="ChEBI" id="CHEBI:57453"/>
    </ligand>
</feature>
<dbReference type="RefSeq" id="WP_282590964.1">
    <property type="nucleotide sequence ID" value="NZ_JAPAAF010000006.1"/>
</dbReference>
<dbReference type="SUPFAM" id="SSF50486">
    <property type="entry name" value="FMT C-terminal domain-like"/>
    <property type="match status" value="1"/>
</dbReference>
<protein>
    <recommendedName>
        <fullName evidence="2 5">Methionyl-tRNA formyltransferase</fullName>
        <ecNumber evidence="2 5">2.1.2.9</ecNumber>
    </recommendedName>
</protein>
<sequence>MTGKDLRIVFMGTPDFATASLQALVENGYQVVGVITAPDKPAGRGRQLQESAVKKYAAEKGLHIMQPEKLKNPDFIAELERLKADLQVVVAFRMLPEAVWHMPRLGTFNLHGSLLPQYRGAAPLNWAIINGEKETGVTTFLLSHEIDTGAILFREKITIGENDTVGDIHDRLMEIGAGLVVKTVDALADGHCSPIDQDAIKVDELKPAPKIFKEDCRIDWTKPGVQIRNLIRGLSPYPAAWTELKASEGQTLAMKVFSADLEMGSVAQPGSIQTDGKNYLKVATADGWLSITDLQLAGKKRMNTVEFLRGFHGIENARVQ</sequence>
<dbReference type="CDD" id="cd08646">
    <property type="entry name" value="FMT_core_Met-tRNA-FMT_N"/>
    <property type="match status" value="1"/>
</dbReference>
<feature type="domain" description="Formyl transferase C-terminal" evidence="7">
    <location>
        <begin position="210"/>
        <end position="311"/>
    </location>
</feature>
<dbReference type="InterPro" id="IPR044135">
    <property type="entry name" value="Met-tRNA-FMT_C"/>
</dbReference>
<proteinExistence type="inferred from homology"/>
<dbReference type="AlphaFoldDB" id="A0AA41Y2Q1"/>
<dbReference type="Pfam" id="PF02911">
    <property type="entry name" value="Formyl_trans_C"/>
    <property type="match status" value="1"/>
</dbReference>
<keyword evidence="9" id="KW-1185">Reference proteome</keyword>
<evidence type="ECO:0000256" key="2">
    <source>
        <dbReference type="ARBA" id="ARBA00012261"/>
    </source>
</evidence>
<feature type="domain" description="Formyl transferase N-terminal" evidence="6">
    <location>
        <begin position="7"/>
        <end position="182"/>
    </location>
</feature>
<dbReference type="CDD" id="cd08704">
    <property type="entry name" value="Met_tRNA_FMT_C"/>
    <property type="match status" value="1"/>
</dbReference>
<dbReference type="HAMAP" id="MF_00182">
    <property type="entry name" value="Formyl_trans"/>
    <property type="match status" value="1"/>
</dbReference>
<dbReference type="NCBIfam" id="TIGR00460">
    <property type="entry name" value="fmt"/>
    <property type="match status" value="1"/>
</dbReference>
<evidence type="ECO:0000313" key="8">
    <source>
        <dbReference type="EMBL" id="MCW0482361.1"/>
    </source>
</evidence>
<dbReference type="EMBL" id="JAPAAF010000006">
    <property type="protein sequence ID" value="MCW0482361.1"/>
    <property type="molecule type" value="Genomic_DNA"/>
</dbReference>
<dbReference type="InterPro" id="IPR041711">
    <property type="entry name" value="Met-tRNA-FMT_N"/>
</dbReference>
<dbReference type="Gene3D" id="3.40.50.12230">
    <property type="match status" value="1"/>
</dbReference>
<accession>A0AA41Y2Q1</accession>
<evidence type="ECO:0000313" key="9">
    <source>
        <dbReference type="Proteomes" id="UP001163821"/>
    </source>
</evidence>
<dbReference type="InterPro" id="IPR002376">
    <property type="entry name" value="Formyl_transf_N"/>
</dbReference>
<dbReference type="SUPFAM" id="SSF53328">
    <property type="entry name" value="Formyltransferase"/>
    <property type="match status" value="1"/>
</dbReference>
<gene>
    <name evidence="5 8" type="primary">fmt</name>
    <name evidence="8" type="ORF">N2K84_06445</name>
</gene>
<name>A0AA41Y2Q1_9BACT</name>
<comment type="caution">
    <text evidence="8">The sequence shown here is derived from an EMBL/GenBank/DDBJ whole genome shotgun (WGS) entry which is preliminary data.</text>
</comment>
<dbReference type="GO" id="GO:0004479">
    <property type="term" value="F:methionyl-tRNA formyltransferase activity"/>
    <property type="evidence" value="ECO:0007669"/>
    <property type="project" value="UniProtKB-UniRule"/>
</dbReference>
<evidence type="ECO:0000259" key="7">
    <source>
        <dbReference type="Pfam" id="PF02911"/>
    </source>
</evidence>
<dbReference type="Pfam" id="PF00551">
    <property type="entry name" value="Formyl_trans_N"/>
    <property type="match status" value="1"/>
</dbReference>
<evidence type="ECO:0000256" key="4">
    <source>
        <dbReference type="ARBA" id="ARBA00022917"/>
    </source>
</evidence>
<dbReference type="PANTHER" id="PTHR11138:SF5">
    <property type="entry name" value="METHIONYL-TRNA FORMYLTRANSFERASE, MITOCHONDRIAL"/>
    <property type="match status" value="1"/>
</dbReference>
<dbReference type="PANTHER" id="PTHR11138">
    <property type="entry name" value="METHIONYL-TRNA FORMYLTRANSFERASE"/>
    <property type="match status" value="1"/>
</dbReference>
<reference evidence="8" key="1">
    <citation type="submission" date="2022-10" db="EMBL/GenBank/DDBJ databases">
        <title>Gaoshiqiia sediminis gen. nov., sp. nov., isolated from coastal sediment.</title>
        <authorList>
            <person name="Yu W.X."/>
            <person name="Mu D.S."/>
            <person name="Du J.Z."/>
            <person name="Liang Y.Q."/>
        </authorList>
    </citation>
    <scope>NUCLEOTIDE SEQUENCE</scope>
    <source>
        <strain evidence="8">A06</strain>
    </source>
</reference>
<organism evidence="8 9">
    <name type="scientific">Gaoshiqia sediminis</name>
    <dbReference type="NCBI Taxonomy" id="2986998"/>
    <lineage>
        <taxon>Bacteria</taxon>
        <taxon>Pseudomonadati</taxon>
        <taxon>Bacteroidota</taxon>
        <taxon>Bacteroidia</taxon>
        <taxon>Marinilabiliales</taxon>
        <taxon>Prolixibacteraceae</taxon>
        <taxon>Gaoshiqia</taxon>
    </lineage>
</organism>
<dbReference type="InterPro" id="IPR005793">
    <property type="entry name" value="Formyl_trans_C"/>
</dbReference>
<comment type="similarity">
    <text evidence="1 5">Belongs to the Fmt family.</text>
</comment>
<dbReference type="InterPro" id="IPR036477">
    <property type="entry name" value="Formyl_transf_N_sf"/>
</dbReference>
<dbReference type="EC" id="2.1.2.9" evidence="2 5"/>
<keyword evidence="4 5" id="KW-0648">Protein biosynthesis</keyword>
<evidence type="ECO:0000256" key="3">
    <source>
        <dbReference type="ARBA" id="ARBA00022679"/>
    </source>
</evidence>
<dbReference type="InterPro" id="IPR011034">
    <property type="entry name" value="Formyl_transferase-like_C_sf"/>
</dbReference>
<dbReference type="GO" id="GO:0005829">
    <property type="term" value="C:cytosol"/>
    <property type="evidence" value="ECO:0007669"/>
    <property type="project" value="TreeGrafter"/>
</dbReference>
<dbReference type="Proteomes" id="UP001163821">
    <property type="component" value="Unassembled WGS sequence"/>
</dbReference>
<keyword evidence="3 5" id="KW-0808">Transferase</keyword>